<dbReference type="PROSITE" id="PS00062">
    <property type="entry name" value="ALDOKETO_REDUCTASE_2"/>
    <property type="match status" value="1"/>
</dbReference>
<feature type="active site" description="Proton donor" evidence="4">
    <location>
        <position position="58"/>
    </location>
</feature>
<dbReference type="OrthoDB" id="9804790at2"/>
<evidence type="ECO:0000259" key="7">
    <source>
        <dbReference type="Pfam" id="PF00248"/>
    </source>
</evidence>
<name>A0A516X6A9_9ACTN</name>
<dbReference type="EMBL" id="CP041765">
    <property type="protein sequence ID" value="QDQ98612.1"/>
    <property type="molecule type" value="Genomic_DNA"/>
</dbReference>
<dbReference type="InterPro" id="IPR020471">
    <property type="entry name" value="AKR"/>
</dbReference>
<evidence type="ECO:0000313" key="8">
    <source>
        <dbReference type="EMBL" id="QDQ98612.1"/>
    </source>
</evidence>
<evidence type="ECO:0000256" key="5">
    <source>
        <dbReference type="PIRSR" id="PIRSR000097-2"/>
    </source>
</evidence>
<dbReference type="InterPro" id="IPR018170">
    <property type="entry name" value="Aldo/ket_reductase_CS"/>
</dbReference>
<evidence type="ECO:0000256" key="3">
    <source>
        <dbReference type="ARBA" id="ARBA00023002"/>
    </source>
</evidence>
<evidence type="ECO:0000256" key="1">
    <source>
        <dbReference type="ARBA" id="ARBA00007905"/>
    </source>
</evidence>
<keyword evidence="9" id="KW-1185">Reference proteome</keyword>
<dbReference type="InterPro" id="IPR036812">
    <property type="entry name" value="NAD(P)_OxRdtase_dom_sf"/>
</dbReference>
<keyword evidence="2" id="KW-0521">NADP</keyword>
<dbReference type="AlphaFoldDB" id="A0A516X6A9"/>
<accession>A0A516X6A9</accession>
<dbReference type="Pfam" id="PF00248">
    <property type="entry name" value="Aldo_ket_red"/>
    <property type="match status" value="1"/>
</dbReference>
<feature type="domain" description="NADP-dependent oxidoreductase" evidence="7">
    <location>
        <begin position="25"/>
        <end position="270"/>
    </location>
</feature>
<dbReference type="PROSITE" id="PS00798">
    <property type="entry name" value="ALDOKETO_REDUCTASE_1"/>
    <property type="match status" value="1"/>
</dbReference>
<protein>
    <submittedName>
        <fullName evidence="8">Aldo/keto reductase</fullName>
    </submittedName>
</protein>
<evidence type="ECO:0000256" key="4">
    <source>
        <dbReference type="PIRSR" id="PIRSR000097-1"/>
    </source>
</evidence>
<dbReference type="SUPFAM" id="SSF51430">
    <property type="entry name" value="NAD(P)-linked oxidoreductase"/>
    <property type="match status" value="1"/>
</dbReference>
<evidence type="ECO:0000313" key="9">
    <source>
        <dbReference type="Proteomes" id="UP000317344"/>
    </source>
</evidence>
<dbReference type="GO" id="GO:0016616">
    <property type="term" value="F:oxidoreductase activity, acting on the CH-OH group of donors, NAD or NADP as acceptor"/>
    <property type="evidence" value="ECO:0007669"/>
    <property type="project" value="UniProtKB-ARBA"/>
</dbReference>
<dbReference type="PRINTS" id="PR00069">
    <property type="entry name" value="ALDKETRDTASE"/>
</dbReference>
<proteinExistence type="inferred from homology"/>
<dbReference type="RefSeq" id="WP_143910017.1">
    <property type="nucleotide sequence ID" value="NZ_CP041765.1"/>
</dbReference>
<dbReference type="FunFam" id="3.20.20.100:FF:000015">
    <property type="entry name" value="Oxidoreductase, aldo/keto reductase family"/>
    <property type="match status" value="1"/>
</dbReference>
<sequence>MTDTADDDNAVPRVTLNSGRNVPQLGYGTFKVAPADAAAAVGAALEAGYRHIDTAQMYGNEAEVGAGIAASGIGRSNLFLTSKLNNGNHRPDDARRSFEESLARLDTDYLDLFLIHWPLPTRYDGDFVGTWKVLEEFAADGRARSIGVSNFQVPHLQRLLTEADTVPAVNQVEVHPLFGNEQVRTFCREHDIAVEAWSPLAQGAVLDEPAVRELAERLGRTAAQVVLRWHLQRGDIVFPKSMSPARMRENFDVFGFELDGDSMAQIAALDRGPEGRVGPDPDVFDRI</sequence>
<evidence type="ECO:0000256" key="6">
    <source>
        <dbReference type="PIRSR" id="PIRSR000097-3"/>
    </source>
</evidence>
<gene>
    <name evidence="8" type="ORF">FO059_16400</name>
</gene>
<organism evidence="8 9">
    <name type="scientific">Tomitella fengzijianii</name>
    <dbReference type="NCBI Taxonomy" id="2597660"/>
    <lineage>
        <taxon>Bacteria</taxon>
        <taxon>Bacillati</taxon>
        <taxon>Actinomycetota</taxon>
        <taxon>Actinomycetes</taxon>
        <taxon>Mycobacteriales</taxon>
        <taxon>Tomitella</taxon>
    </lineage>
</organism>
<feature type="binding site" evidence="5">
    <location>
        <position position="116"/>
    </location>
    <ligand>
        <name>substrate</name>
    </ligand>
</feature>
<dbReference type="PANTHER" id="PTHR43827">
    <property type="entry name" value="2,5-DIKETO-D-GLUCONIC ACID REDUCTASE"/>
    <property type="match status" value="1"/>
</dbReference>
<dbReference type="KEGG" id="toy:FO059_16400"/>
<dbReference type="InterPro" id="IPR023210">
    <property type="entry name" value="NADP_OxRdtase_dom"/>
</dbReference>
<dbReference type="Proteomes" id="UP000317344">
    <property type="component" value="Chromosome"/>
</dbReference>
<dbReference type="PIRSF" id="PIRSF000097">
    <property type="entry name" value="AKR"/>
    <property type="match status" value="1"/>
</dbReference>
<dbReference type="PANTHER" id="PTHR43827:SF3">
    <property type="entry name" value="NADP-DEPENDENT OXIDOREDUCTASE DOMAIN-CONTAINING PROTEIN"/>
    <property type="match status" value="1"/>
</dbReference>
<comment type="similarity">
    <text evidence="1">Belongs to the aldo/keto reductase family.</text>
</comment>
<feature type="site" description="Lowers pKa of active site Tyr" evidence="6">
    <location>
        <position position="83"/>
    </location>
</feature>
<keyword evidence="3" id="KW-0560">Oxidoreductase</keyword>
<evidence type="ECO:0000256" key="2">
    <source>
        <dbReference type="ARBA" id="ARBA00022857"/>
    </source>
</evidence>
<reference evidence="8 9" key="2">
    <citation type="submission" date="2019-07" db="EMBL/GenBank/DDBJ databases">
        <authorList>
            <person name="Huang Y."/>
        </authorList>
    </citation>
    <scope>NUCLEOTIDE SEQUENCE [LARGE SCALE GENOMIC DNA]</scope>
    <source>
        <strain evidence="8 9">HY188</strain>
    </source>
</reference>
<dbReference type="Gene3D" id="3.20.20.100">
    <property type="entry name" value="NADP-dependent oxidoreductase domain"/>
    <property type="match status" value="1"/>
</dbReference>
<reference evidence="8 9" key="1">
    <citation type="submission" date="2019-07" db="EMBL/GenBank/DDBJ databases">
        <title>Tomitella cavernea sp. nov., an actinomycete isolated from soil.</title>
        <authorList>
            <person name="Cheng J."/>
        </authorList>
    </citation>
    <scope>NUCLEOTIDE SEQUENCE [LARGE SCALE GENOMIC DNA]</scope>
    <source>
        <strain evidence="8 9">HY188</strain>
    </source>
</reference>